<dbReference type="AlphaFoldDB" id="A0A0F6P9D1"/>
<dbReference type="SMART" id="SM00774">
    <property type="entry name" value="WRKY"/>
    <property type="match status" value="1"/>
</dbReference>
<evidence type="ECO:0000259" key="8">
    <source>
        <dbReference type="PROSITE" id="PS50811"/>
    </source>
</evidence>
<feature type="compositionally biased region" description="Polar residues" evidence="7">
    <location>
        <begin position="254"/>
        <end position="269"/>
    </location>
</feature>
<feature type="region of interest" description="Disordered" evidence="7">
    <location>
        <begin position="76"/>
        <end position="179"/>
    </location>
</feature>
<feature type="compositionally biased region" description="Low complexity" evidence="7">
    <location>
        <begin position="275"/>
        <end position="284"/>
    </location>
</feature>
<comment type="subcellular location">
    <subcellularLocation>
        <location evidence="1">Nucleus</location>
    </subcellularLocation>
</comment>
<comment type="similarity">
    <text evidence="6">Belongs to the WRKY group II-e family.</text>
</comment>
<dbReference type="Pfam" id="PF03106">
    <property type="entry name" value="WRKY"/>
    <property type="match status" value="1"/>
</dbReference>
<feature type="compositionally biased region" description="Polar residues" evidence="7">
    <location>
        <begin position="161"/>
        <end position="170"/>
    </location>
</feature>
<feature type="compositionally biased region" description="Basic and acidic residues" evidence="7">
    <location>
        <begin position="122"/>
        <end position="131"/>
    </location>
</feature>
<dbReference type="GO" id="GO:0000976">
    <property type="term" value="F:transcription cis-regulatory region binding"/>
    <property type="evidence" value="ECO:0007669"/>
    <property type="project" value="TreeGrafter"/>
</dbReference>
<dbReference type="FunFam" id="2.20.25.80:FF:000007">
    <property type="entry name" value="WRKY transcription factor 22"/>
    <property type="match status" value="1"/>
</dbReference>
<proteinExistence type="evidence at transcript level"/>
<dbReference type="SUPFAM" id="SSF118290">
    <property type="entry name" value="WRKY DNA-binding domain"/>
    <property type="match status" value="1"/>
</dbReference>
<keyword evidence="4" id="KW-0804">Transcription</keyword>
<feature type="compositionally biased region" description="Low complexity" evidence="7">
    <location>
        <begin position="134"/>
        <end position="150"/>
    </location>
</feature>
<keyword evidence="5" id="KW-0539">Nucleus</keyword>
<dbReference type="PANTHER" id="PTHR32096">
    <property type="entry name" value="WRKY TRANSCRIPTION FACTOR 30-RELATED-RELATED"/>
    <property type="match status" value="1"/>
</dbReference>
<reference evidence="9" key="1">
    <citation type="journal article" date="2015" name="Plant Cell Rep.">
        <title>Chrysanthemum WRKY gene CmWRKY17 negatively regulates salt stress tolerance in transgenic chrysanthemum and Arabidopsis plants.</title>
        <authorList>
            <person name="Li P."/>
            <person name="Song A."/>
            <person name="Gao C."/>
            <person name="Wang L."/>
            <person name="Wang Y."/>
            <person name="Sun J."/>
            <person name="Jiang J."/>
            <person name="Chen F."/>
            <person name="Chen S."/>
        </authorList>
    </citation>
    <scope>NUCLEOTIDE SEQUENCE</scope>
</reference>
<dbReference type="InterPro" id="IPR036576">
    <property type="entry name" value="WRKY_dom_sf"/>
</dbReference>
<feature type="compositionally biased region" description="Acidic residues" evidence="7">
    <location>
        <begin position="292"/>
        <end position="306"/>
    </location>
</feature>
<evidence type="ECO:0000256" key="7">
    <source>
        <dbReference type="SAM" id="MobiDB-lite"/>
    </source>
</evidence>
<feature type="compositionally biased region" description="Low complexity" evidence="7">
    <location>
        <begin position="76"/>
        <end position="88"/>
    </location>
</feature>
<sequence length="334" mass="37789">MEVDWDLHAVVRACCSTATTTTTTTTTTGAPPYMVDTFNQPKNTFQDEKFVGFFPDPFFQTRNNDNSLEQFLYDLNNQNNNNNNNNNNPVIDFQQNLHKPPQSPTNIPISPLSVLGGLQDPPLKHQQEKHSNFQQQHQHQKQQQQQKQVQGTKIQPFGISRCTSSNAQSTRAKKRKNQMKRVCQVPAEGLSSDVWSWRKYGQKPIKGSPYPRGYYRCSTSKGCLARKQVERNRSDPDMFIVTYTGEHSHPIPTHRNSLAGSTRNKPTTSGDDKPTSSPSATHSPATEKTDENENDTDEENFDMVMDDDFFEGLDELVGPITGDEFPACVDFIRL</sequence>
<dbReference type="Gene3D" id="2.20.25.80">
    <property type="entry name" value="WRKY domain"/>
    <property type="match status" value="1"/>
</dbReference>
<dbReference type="InterPro" id="IPR003657">
    <property type="entry name" value="WRKY_dom"/>
</dbReference>
<dbReference type="PANTHER" id="PTHR32096:SF155">
    <property type="entry name" value="WRKY TRANSCRIPTION FACTOR 22-LIKE"/>
    <property type="match status" value="1"/>
</dbReference>
<evidence type="ECO:0000256" key="3">
    <source>
        <dbReference type="ARBA" id="ARBA00023125"/>
    </source>
</evidence>
<dbReference type="EMBL" id="KM359567">
    <property type="protein sequence ID" value="AJF11720.1"/>
    <property type="molecule type" value="mRNA"/>
</dbReference>
<name>A0A0F6P9D1_CHRMO</name>
<evidence type="ECO:0000256" key="6">
    <source>
        <dbReference type="ARBA" id="ARBA00060761"/>
    </source>
</evidence>
<dbReference type="GO" id="GO:0005634">
    <property type="term" value="C:nucleus"/>
    <property type="evidence" value="ECO:0007669"/>
    <property type="project" value="UniProtKB-SubCell"/>
</dbReference>
<evidence type="ECO:0000256" key="5">
    <source>
        <dbReference type="ARBA" id="ARBA00023242"/>
    </source>
</evidence>
<evidence type="ECO:0000256" key="4">
    <source>
        <dbReference type="ARBA" id="ARBA00023163"/>
    </source>
</evidence>
<dbReference type="GO" id="GO:0003700">
    <property type="term" value="F:DNA-binding transcription factor activity"/>
    <property type="evidence" value="ECO:0007669"/>
    <property type="project" value="InterPro"/>
</dbReference>
<accession>A0A0F6P9D1</accession>
<evidence type="ECO:0000313" key="9">
    <source>
        <dbReference type="EMBL" id="AJF11720.1"/>
    </source>
</evidence>
<dbReference type="PROSITE" id="PS50811">
    <property type="entry name" value="WRKY"/>
    <property type="match status" value="1"/>
</dbReference>
<evidence type="ECO:0000256" key="2">
    <source>
        <dbReference type="ARBA" id="ARBA00023015"/>
    </source>
</evidence>
<keyword evidence="2" id="KW-0805">Transcription regulation</keyword>
<evidence type="ECO:0000256" key="1">
    <source>
        <dbReference type="ARBA" id="ARBA00004123"/>
    </source>
</evidence>
<keyword evidence="3" id="KW-0238">DNA-binding</keyword>
<feature type="domain" description="WRKY" evidence="8">
    <location>
        <begin position="186"/>
        <end position="252"/>
    </location>
</feature>
<dbReference type="InterPro" id="IPR044810">
    <property type="entry name" value="WRKY_plant"/>
</dbReference>
<organism evidence="9">
    <name type="scientific">Chrysanthemum morifolium</name>
    <name type="common">Florist's daisy</name>
    <name type="synonym">Dendranthema grandiflorum</name>
    <dbReference type="NCBI Taxonomy" id="41568"/>
    <lineage>
        <taxon>Eukaryota</taxon>
        <taxon>Viridiplantae</taxon>
        <taxon>Streptophyta</taxon>
        <taxon>Embryophyta</taxon>
        <taxon>Tracheophyta</taxon>
        <taxon>Spermatophyta</taxon>
        <taxon>Magnoliopsida</taxon>
        <taxon>eudicotyledons</taxon>
        <taxon>Gunneridae</taxon>
        <taxon>Pentapetalae</taxon>
        <taxon>asterids</taxon>
        <taxon>campanulids</taxon>
        <taxon>Asterales</taxon>
        <taxon>Asteraceae</taxon>
        <taxon>Asteroideae</taxon>
        <taxon>Anthemideae</taxon>
        <taxon>Artemisiinae</taxon>
        <taxon>Chrysanthemum</taxon>
    </lineage>
</organism>
<feature type="region of interest" description="Disordered" evidence="7">
    <location>
        <begin position="243"/>
        <end position="306"/>
    </location>
</feature>
<protein>
    <submittedName>
        <fullName evidence="9">WRKY22</fullName>
    </submittedName>
</protein>